<evidence type="ECO:0000256" key="1">
    <source>
        <dbReference type="SAM" id="MobiDB-lite"/>
    </source>
</evidence>
<gene>
    <name evidence="2" type="ORF">Anapl_05829</name>
</gene>
<dbReference type="EMBL" id="KB743217">
    <property type="protein sequence ID" value="EOB00221.1"/>
    <property type="molecule type" value="Genomic_DNA"/>
</dbReference>
<dbReference type="AlphaFoldDB" id="R0JS22"/>
<protein>
    <submittedName>
        <fullName evidence="2">Uncharacterized protein</fullName>
    </submittedName>
</protein>
<dbReference type="Proteomes" id="UP000296049">
    <property type="component" value="Unassembled WGS sequence"/>
</dbReference>
<feature type="compositionally biased region" description="Basic and acidic residues" evidence="1">
    <location>
        <begin position="7"/>
        <end position="23"/>
    </location>
</feature>
<organism evidence="2 3">
    <name type="scientific">Anas platyrhynchos</name>
    <name type="common">Mallard</name>
    <name type="synonym">Anas boschas</name>
    <dbReference type="NCBI Taxonomy" id="8839"/>
    <lineage>
        <taxon>Eukaryota</taxon>
        <taxon>Metazoa</taxon>
        <taxon>Chordata</taxon>
        <taxon>Craniata</taxon>
        <taxon>Vertebrata</taxon>
        <taxon>Euteleostomi</taxon>
        <taxon>Archelosauria</taxon>
        <taxon>Archosauria</taxon>
        <taxon>Dinosauria</taxon>
        <taxon>Saurischia</taxon>
        <taxon>Theropoda</taxon>
        <taxon>Coelurosauria</taxon>
        <taxon>Aves</taxon>
        <taxon>Neognathae</taxon>
        <taxon>Galloanserae</taxon>
        <taxon>Anseriformes</taxon>
        <taxon>Anatidae</taxon>
        <taxon>Anatinae</taxon>
        <taxon>Anas</taxon>
    </lineage>
</organism>
<reference evidence="3" key="1">
    <citation type="journal article" date="2013" name="Nat. Genet.">
        <title>The duck genome and transcriptome provide insight into an avian influenza virus reservoir species.</title>
        <authorList>
            <person name="Huang Y."/>
            <person name="Li Y."/>
            <person name="Burt D.W."/>
            <person name="Chen H."/>
            <person name="Zhang Y."/>
            <person name="Qian W."/>
            <person name="Kim H."/>
            <person name="Gan S."/>
            <person name="Zhao Y."/>
            <person name="Li J."/>
            <person name="Yi K."/>
            <person name="Feng H."/>
            <person name="Zhu P."/>
            <person name="Li B."/>
            <person name="Liu Q."/>
            <person name="Fairley S."/>
            <person name="Magor K.E."/>
            <person name="Du Z."/>
            <person name="Hu X."/>
            <person name="Goodman L."/>
            <person name="Tafer H."/>
            <person name="Vignal A."/>
            <person name="Lee T."/>
            <person name="Kim K.W."/>
            <person name="Sheng Z."/>
            <person name="An Y."/>
            <person name="Searle S."/>
            <person name="Herrero J."/>
            <person name="Groenen M.A."/>
            <person name="Crooijmans R.P."/>
            <person name="Faraut T."/>
            <person name="Cai Q."/>
            <person name="Webster R.G."/>
            <person name="Aldridge J.R."/>
            <person name="Warren W.C."/>
            <person name="Bartschat S."/>
            <person name="Kehr S."/>
            <person name="Marz M."/>
            <person name="Stadler P.F."/>
            <person name="Smith J."/>
            <person name="Kraus R.H."/>
            <person name="Zhao Y."/>
            <person name="Ren L."/>
            <person name="Fei J."/>
            <person name="Morisson M."/>
            <person name="Kaiser P."/>
            <person name="Griffin D.K."/>
            <person name="Rao M."/>
            <person name="Pitel F."/>
            <person name="Wang J."/>
            <person name="Li N."/>
        </authorList>
    </citation>
    <scope>NUCLEOTIDE SEQUENCE [LARGE SCALE GENOMIC DNA]</scope>
</reference>
<evidence type="ECO:0000313" key="3">
    <source>
        <dbReference type="Proteomes" id="UP000296049"/>
    </source>
</evidence>
<keyword evidence="3" id="KW-1185">Reference proteome</keyword>
<name>R0JS22_ANAPL</name>
<feature type="region of interest" description="Disordered" evidence="1">
    <location>
        <begin position="1"/>
        <end position="23"/>
    </location>
</feature>
<accession>R0JS22</accession>
<sequence>MVGAMEALKKASDDTSERKPFSSLQEKKTAVSGEYFAELLSDELIAASSILALLCNTALLFQMAYTRSPERDYCAVFKASSVGSAALGKPANVRPDQITFTQSIIECLAALGSGLPCRYTLLYGYKLQQLLQLKRTIISTHNIHNSNWILSRTDLLDMEPLVLSALWDRRRCLGFVFESKRLQHASCAGNTESEVGNCGASLQSLPRRSVGVTLCCLRSSASGTARARVAPRQQCRAPGVVAAESFAQVQEVQLNADFSKSGGAVVQPALRCSRCDSVQKSMKEPKLRRNL</sequence>
<proteinExistence type="predicted"/>
<evidence type="ECO:0000313" key="2">
    <source>
        <dbReference type="EMBL" id="EOB00221.1"/>
    </source>
</evidence>